<dbReference type="PANTHER" id="PTHR36404:SF1">
    <property type="entry name" value="EMBRYO DEFECTIVE 2737"/>
    <property type="match status" value="1"/>
</dbReference>
<evidence type="ECO:0000259" key="1">
    <source>
        <dbReference type="Pfam" id="PF25112"/>
    </source>
</evidence>
<proteinExistence type="predicted"/>
<protein>
    <recommendedName>
        <fullName evidence="1">AtTam37 zinc finger domain-containing protein</fullName>
    </recommendedName>
</protein>
<keyword evidence="3" id="KW-1185">Reference proteome</keyword>
<dbReference type="InterPro" id="IPR056892">
    <property type="entry name" value="Zf-AtTam37"/>
</dbReference>
<comment type="caution">
    <text evidence="2">The sequence shown here is derived from an EMBL/GenBank/DDBJ whole genome shotgun (WGS) entry which is preliminary data.</text>
</comment>
<dbReference type="AlphaFoldDB" id="A0AA38LJ04"/>
<feature type="domain" description="AtTam37 zinc finger" evidence="1">
    <location>
        <begin position="84"/>
        <end position="196"/>
    </location>
</feature>
<gene>
    <name evidence="2" type="ORF">KI387_005609</name>
</gene>
<evidence type="ECO:0000313" key="3">
    <source>
        <dbReference type="Proteomes" id="UP000824469"/>
    </source>
</evidence>
<reference evidence="2 3" key="1">
    <citation type="journal article" date="2021" name="Nat. Plants">
        <title>The Taxus genome provides insights into paclitaxel biosynthesis.</title>
        <authorList>
            <person name="Xiong X."/>
            <person name="Gou J."/>
            <person name="Liao Q."/>
            <person name="Li Y."/>
            <person name="Zhou Q."/>
            <person name="Bi G."/>
            <person name="Li C."/>
            <person name="Du R."/>
            <person name="Wang X."/>
            <person name="Sun T."/>
            <person name="Guo L."/>
            <person name="Liang H."/>
            <person name="Lu P."/>
            <person name="Wu Y."/>
            <person name="Zhang Z."/>
            <person name="Ro D.K."/>
            <person name="Shang Y."/>
            <person name="Huang S."/>
            <person name="Yan J."/>
        </authorList>
    </citation>
    <scope>NUCLEOTIDE SEQUENCE [LARGE SCALE GENOMIC DNA]</scope>
    <source>
        <strain evidence="2">Ta-2019</strain>
    </source>
</reference>
<feature type="non-terminal residue" evidence="2">
    <location>
        <position position="393"/>
    </location>
</feature>
<accession>A0AA38LJ04</accession>
<dbReference type="OMA" id="PLPTKEC"/>
<evidence type="ECO:0000313" key="2">
    <source>
        <dbReference type="EMBL" id="KAH9325431.1"/>
    </source>
</evidence>
<sequence length="393" mass="45195">MEVVIFVAGHVRDAAKHIANGVAEGARGILPALKEQGKQFKYDVQTEVISGFDIPMFLTGVALFAAGGVAAVGTTEVSLQMASNFICKRRCNTCNGWEALRCTRCRGTGKVKYRVMESELKDGEKYTINNLAVAIANGRAKIMQYPASLDTELLFPSEELPTKECPTCDASGVMGCPECKRKFKYRISTDDLCDLPRKSWDVLRKIEYPSEHILESMEDPILAAYWLIAKPELEGGFKFDEDVKQKLWWTYKEEFLRYETVRKSVAEQEPGWEHMQKVLLTIDPSKAREDPVFVKNVPYYKARKKIKDDVMKLEVPRRPDNWGVSNLPLKETDQTEDELKDPRKQYHIDELLSRQKKVAEDILDSAWEMKWRRKKYDELVEKRVQKVVSRIKQ</sequence>
<dbReference type="PANTHER" id="PTHR36404">
    <property type="entry name" value="EMBRYO DEFECTIVE 2737"/>
    <property type="match status" value="1"/>
</dbReference>
<name>A0AA38LJ04_TAXCH</name>
<dbReference type="GO" id="GO:0009507">
    <property type="term" value="C:chloroplast"/>
    <property type="evidence" value="ECO:0007669"/>
    <property type="project" value="TreeGrafter"/>
</dbReference>
<organism evidence="2 3">
    <name type="scientific">Taxus chinensis</name>
    <name type="common">Chinese yew</name>
    <name type="synonym">Taxus wallichiana var. chinensis</name>
    <dbReference type="NCBI Taxonomy" id="29808"/>
    <lineage>
        <taxon>Eukaryota</taxon>
        <taxon>Viridiplantae</taxon>
        <taxon>Streptophyta</taxon>
        <taxon>Embryophyta</taxon>
        <taxon>Tracheophyta</taxon>
        <taxon>Spermatophyta</taxon>
        <taxon>Pinopsida</taxon>
        <taxon>Pinidae</taxon>
        <taxon>Conifers II</taxon>
        <taxon>Cupressales</taxon>
        <taxon>Taxaceae</taxon>
        <taxon>Taxus</taxon>
    </lineage>
</organism>
<dbReference type="EMBL" id="JAHRHJ020000002">
    <property type="protein sequence ID" value="KAH9325431.1"/>
    <property type="molecule type" value="Genomic_DNA"/>
</dbReference>
<dbReference type="Pfam" id="PF25112">
    <property type="entry name" value="zf-AtTam37"/>
    <property type="match status" value="1"/>
</dbReference>
<dbReference type="Proteomes" id="UP000824469">
    <property type="component" value="Unassembled WGS sequence"/>
</dbReference>